<comment type="caution">
    <text evidence="7">Lacks conserved residue(s) required for the propagation of feature annotation.</text>
</comment>
<dbReference type="GO" id="GO:0005524">
    <property type="term" value="F:ATP binding"/>
    <property type="evidence" value="ECO:0007669"/>
    <property type="project" value="UniProtKB-KW"/>
</dbReference>
<dbReference type="PANTHER" id="PTHR43311:SF1">
    <property type="entry name" value="GLUTAMYL-Q TRNA(ASP) SYNTHETASE"/>
    <property type="match status" value="1"/>
</dbReference>
<evidence type="ECO:0000256" key="5">
    <source>
        <dbReference type="ARBA" id="ARBA00022840"/>
    </source>
</evidence>
<dbReference type="NCBIfam" id="TIGR03838">
    <property type="entry name" value="queuosine_YadB"/>
    <property type="match status" value="1"/>
</dbReference>
<evidence type="ECO:0000256" key="4">
    <source>
        <dbReference type="ARBA" id="ARBA00022833"/>
    </source>
</evidence>
<feature type="short sequence motif" description="'KMSKS' region" evidence="7">
    <location>
        <begin position="252"/>
        <end position="256"/>
    </location>
</feature>
<evidence type="ECO:0000256" key="9">
    <source>
        <dbReference type="SAM" id="MobiDB-lite"/>
    </source>
</evidence>
<comment type="function">
    <text evidence="7">Catalyzes the tRNA-independent activation of glutamate in presence of ATP and the subsequent transfer of glutamate onto a tRNA(Asp). Glutamate is transferred on the 2-amino-5-(4,5-dihydroxy-2-cyclopenten-1-yl) moiety of the queuosine in the wobble position of the QUC anticodon.</text>
</comment>
<feature type="domain" description="Glutamyl/glutaminyl-tRNA synthetase class Ib catalytic" evidence="10">
    <location>
        <begin position="27"/>
        <end position="259"/>
    </location>
</feature>
<dbReference type="HAMAP" id="MF_01428">
    <property type="entry name" value="Glu_Q_tRNA_synth"/>
    <property type="match status" value="1"/>
</dbReference>
<dbReference type="GO" id="GO:0008270">
    <property type="term" value="F:zinc ion binding"/>
    <property type="evidence" value="ECO:0007669"/>
    <property type="project" value="InterPro"/>
</dbReference>
<accession>A0AAU8MR16</accession>
<evidence type="ECO:0000256" key="7">
    <source>
        <dbReference type="HAMAP-Rule" id="MF_01428"/>
    </source>
</evidence>
<name>A0AAU8MR16_9GAMM</name>
<feature type="binding site" evidence="7">
    <location>
        <position position="255"/>
    </location>
    <ligand>
        <name>ATP</name>
        <dbReference type="ChEBI" id="CHEBI:30616"/>
    </ligand>
</feature>
<dbReference type="InterPro" id="IPR020058">
    <property type="entry name" value="Glu/Gln-tRNA-synth_Ib_cat-dom"/>
</dbReference>
<feature type="binding site" evidence="7">
    <location>
        <position position="65"/>
    </location>
    <ligand>
        <name>L-glutamate</name>
        <dbReference type="ChEBI" id="CHEBI:29985"/>
    </ligand>
</feature>
<dbReference type="Pfam" id="PF00749">
    <property type="entry name" value="tRNA-synt_1c"/>
    <property type="match status" value="1"/>
</dbReference>
<keyword evidence="2" id="KW-0479">Metal-binding</keyword>
<comment type="similarity">
    <text evidence="7">Belongs to the class-I aminoacyl-tRNA synthetase family. GluQ subfamily.</text>
</comment>
<evidence type="ECO:0000256" key="3">
    <source>
        <dbReference type="ARBA" id="ARBA00022741"/>
    </source>
</evidence>
<feature type="compositionally biased region" description="Low complexity" evidence="9">
    <location>
        <begin position="9"/>
        <end position="32"/>
    </location>
</feature>
<reference evidence="11" key="1">
    <citation type="submission" date="2024-06" db="EMBL/GenBank/DDBJ databases">
        <authorList>
            <person name="Li S."/>
        </authorList>
    </citation>
    <scope>NUCLEOTIDE SEQUENCE</scope>
    <source>
        <strain evidence="11">SR10</strain>
    </source>
</reference>
<evidence type="ECO:0000256" key="2">
    <source>
        <dbReference type="ARBA" id="ARBA00022723"/>
    </source>
</evidence>
<dbReference type="EMBL" id="CP159925">
    <property type="protein sequence ID" value="XCO73665.1"/>
    <property type="molecule type" value="Genomic_DNA"/>
</dbReference>
<dbReference type="GO" id="GO:0004818">
    <property type="term" value="F:glutamate-tRNA ligase activity"/>
    <property type="evidence" value="ECO:0007669"/>
    <property type="project" value="TreeGrafter"/>
</dbReference>
<keyword evidence="8" id="KW-0648">Protein biosynthesis</keyword>
<keyword evidence="5 7" id="KW-0067">ATP-binding</keyword>
<evidence type="ECO:0000256" key="1">
    <source>
        <dbReference type="ARBA" id="ARBA00022598"/>
    </source>
</evidence>
<dbReference type="SUPFAM" id="SSF52374">
    <property type="entry name" value="Nucleotidylyl transferase"/>
    <property type="match status" value="1"/>
</dbReference>
<dbReference type="AlphaFoldDB" id="A0AAU8MR16"/>
<dbReference type="NCBIfam" id="NF004314">
    <property type="entry name" value="PRK05710.1-3"/>
    <property type="match status" value="1"/>
</dbReference>
<proteinExistence type="inferred from homology"/>
<dbReference type="InterPro" id="IPR014729">
    <property type="entry name" value="Rossmann-like_a/b/a_fold"/>
</dbReference>
<organism evidence="11">
    <name type="scientific">Lysobacter firmicutimachus</name>
    <dbReference type="NCBI Taxonomy" id="1792846"/>
    <lineage>
        <taxon>Bacteria</taxon>
        <taxon>Pseudomonadati</taxon>
        <taxon>Pseudomonadota</taxon>
        <taxon>Gammaproteobacteria</taxon>
        <taxon>Lysobacterales</taxon>
        <taxon>Lysobacteraceae</taxon>
        <taxon>Lysobacter</taxon>
    </lineage>
</organism>
<keyword evidence="3 7" id="KW-0547">Nucleotide-binding</keyword>
<protein>
    <recommendedName>
        <fullName evidence="7">Glutamyl-Q tRNA(Asp) synthetase</fullName>
        <shortName evidence="7">Glu-Q-RSs</shortName>
        <ecNumber evidence="7">6.1.1.-</ecNumber>
    </recommendedName>
</protein>
<keyword evidence="4" id="KW-0862">Zinc</keyword>
<sequence>MSGHPSFPPEHAGGPASPGAAAPAPYRGRFAPSPTGDLHPGSLLAAFGSWLLARHHRGAWLVRIEDLDPPREVPGAAERQLRALAAFGLESDEPVRRQSERGELYRAALDQLLARGLAFACRCSRSDLAAAAGIHRRCLAAARDPGRAAPQAAVRLRVADGATVSFDDAVLGPQRQDVAAEVGDFVLRRADGYWAYQLAVVVDDADQGITDVVRGADLLDSTARQILLQRALRLPTPRYAHLPLLLDAQGRKLSKSDAAQPLDPSDPLPALRAAWHALGQDPEPLAAVATVTQLLDQARVSFSPAQIPKCAETLAAVHNTPAPNAV</sequence>
<dbReference type="GO" id="GO:0006424">
    <property type="term" value="P:glutamyl-tRNA aminoacylation"/>
    <property type="evidence" value="ECO:0007669"/>
    <property type="project" value="InterPro"/>
</dbReference>
<feature type="binding site" evidence="7">
    <location>
        <position position="196"/>
    </location>
    <ligand>
        <name>L-glutamate</name>
        <dbReference type="ChEBI" id="CHEBI:29985"/>
    </ligand>
</feature>
<gene>
    <name evidence="11" type="primary">gluQRS</name>
    <name evidence="7" type="synonym">gluQ</name>
    <name evidence="11" type="ORF">ABU614_14865</name>
</gene>
<dbReference type="InterPro" id="IPR022380">
    <property type="entry name" value="Glu-Q_tRNA(Asp)_Synthase"/>
</dbReference>
<evidence type="ECO:0000259" key="10">
    <source>
        <dbReference type="Pfam" id="PF00749"/>
    </source>
</evidence>
<dbReference type="PANTHER" id="PTHR43311">
    <property type="entry name" value="GLUTAMATE--TRNA LIGASE"/>
    <property type="match status" value="1"/>
</dbReference>
<dbReference type="EC" id="6.1.1.-" evidence="7"/>
<evidence type="ECO:0000256" key="6">
    <source>
        <dbReference type="ARBA" id="ARBA00023146"/>
    </source>
</evidence>
<dbReference type="PRINTS" id="PR00987">
    <property type="entry name" value="TRNASYNTHGLU"/>
</dbReference>
<evidence type="ECO:0000313" key="11">
    <source>
        <dbReference type="EMBL" id="XCO73665.1"/>
    </source>
</evidence>
<dbReference type="InterPro" id="IPR000924">
    <property type="entry name" value="Glu/Gln-tRNA-synth"/>
</dbReference>
<evidence type="ECO:0000256" key="8">
    <source>
        <dbReference type="RuleBase" id="RU363037"/>
    </source>
</evidence>
<feature type="short sequence motif" description="'HIGH' region" evidence="7">
    <location>
        <begin position="32"/>
        <end position="42"/>
    </location>
</feature>
<keyword evidence="6 7" id="KW-0030">Aminoacyl-tRNA synthetase</keyword>
<keyword evidence="1 7" id="KW-0436">Ligase</keyword>
<feature type="region of interest" description="Disordered" evidence="9">
    <location>
        <begin position="1"/>
        <end position="33"/>
    </location>
</feature>
<dbReference type="GO" id="GO:0006400">
    <property type="term" value="P:tRNA modification"/>
    <property type="evidence" value="ECO:0007669"/>
    <property type="project" value="InterPro"/>
</dbReference>
<feature type="binding site" evidence="7">
    <location>
        <begin position="29"/>
        <end position="33"/>
    </location>
    <ligand>
        <name>L-glutamate</name>
        <dbReference type="ChEBI" id="CHEBI:29985"/>
    </ligand>
</feature>
<feature type="binding site" evidence="7">
    <location>
        <position position="214"/>
    </location>
    <ligand>
        <name>L-glutamate</name>
        <dbReference type="ChEBI" id="CHEBI:29985"/>
    </ligand>
</feature>
<dbReference type="GO" id="GO:0005829">
    <property type="term" value="C:cytosol"/>
    <property type="evidence" value="ECO:0007669"/>
    <property type="project" value="TreeGrafter"/>
</dbReference>
<dbReference type="InterPro" id="IPR049940">
    <property type="entry name" value="GluQ/Sye"/>
</dbReference>
<dbReference type="Gene3D" id="3.40.50.620">
    <property type="entry name" value="HUPs"/>
    <property type="match status" value="1"/>
</dbReference>